<evidence type="ECO:0000256" key="2">
    <source>
        <dbReference type="ARBA" id="ARBA00022737"/>
    </source>
</evidence>
<accession>A0A812EUP3</accession>
<feature type="repeat" description="WD" evidence="4">
    <location>
        <begin position="413"/>
        <end position="454"/>
    </location>
</feature>
<organism evidence="6 7">
    <name type="scientific">Acanthosepion pharaonis</name>
    <name type="common">Pharaoh cuttlefish</name>
    <name type="synonym">Sepia pharaonis</name>
    <dbReference type="NCBI Taxonomy" id="158019"/>
    <lineage>
        <taxon>Eukaryota</taxon>
        <taxon>Metazoa</taxon>
        <taxon>Spiralia</taxon>
        <taxon>Lophotrochozoa</taxon>
        <taxon>Mollusca</taxon>
        <taxon>Cephalopoda</taxon>
        <taxon>Coleoidea</taxon>
        <taxon>Decapodiformes</taxon>
        <taxon>Sepiida</taxon>
        <taxon>Sepiina</taxon>
        <taxon>Sepiidae</taxon>
        <taxon>Acanthosepion</taxon>
    </lineage>
</organism>
<evidence type="ECO:0000313" key="7">
    <source>
        <dbReference type="Proteomes" id="UP000597762"/>
    </source>
</evidence>
<proteinExistence type="predicted"/>
<dbReference type="Proteomes" id="UP000597762">
    <property type="component" value="Unassembled WGS sequence"/>
</dbReference>
<dbReference type="PROSITE" id="PS50294">
    <property type="entry name" value="WD_REPEATS_REGION"/>
    <property type="match status" value="2"/>
</dbReference>
<feature type="repeat" description="WD" evidence="4">
    <location>
        <begin position="554"/>
        <end position="595"/>
    </location>
</feature>
<gene>
    <name evidence="6" type="ORF">SPHA_79801</name>
</gene>
<keyword evidence="1 4" id="KW-0853">WD repeat</keyword>
<dbReference type="AlphaFoldDB" id="A0A812EUP3"/>
<dbReference type="PANTHER" id="PTHR44324:SF3">
    <property type="entry name" value="WD REPEAT-CONTAINING PROTEIN 49-LIKE"/>
    <property type="match status" value="1"/>
</dbReference>
<dbReference type="InterPro" id="IPR001680">
    <property type="entry name" value="WD40_rpt"/>
</dbReference>
<dbReference type="PROSITE" id="PS50082">
    <property type="entry name" value="WD_REPEATS_2"/>
    <property type="match status" value="7"/>
</dbReference>
<evidence type="ECO:0000313" key="6">
    <source>
        <dbReference type="EMBL" id="CAE1330503.1"/>
    </source>
</evidence>
<dbReference type="InterPro" id="IPR002048">
    <property type="entry name" value="EF_hand_dom"/>
</dbReference>
<sequence length="1109" mass="126261">MFILSSPLPQIPSLLLSFSFFPSPLIRVHQEKIKLHHLEQLMHHFHNHAPSDIIIRKDCGYFTSSLVEKREPGCMNKQEFKETLAKVLDTEEYNDYIHKLFTKLDTSCDGYVDWNEFCTYLLLLYRENDYVRTKKDIPFLQEPKIRHVVPNRQEPTTKILSIDSPLRYLTISKEGALTVWTTSLILERSYNIAGNDEVDTNGTKRRFKMWVTDAIFMANCNKIVVGTSSRDLRFYDVSTNHYFEDFHLFGMSDIPYCFDYWFDKNNINSESLLVCGLDSGTVGLFYFKRPVTQLFETPFKNDTGALKVFMQDLKSQHSKWVRYTCLTSIHTEMIRQVKYLPDNATIISSSGCPNSSLVISDINRFKQTYVFKLPKGVECFDYSKTLNVLVSGSADHNVQVWNPYMTSKPVAILRGHTTGIVGIALHDGLTQIFSYSRDAVIKVWDLREHKHLQTVAMKFPSSMHGRMPEHGQFPVCLLTIPSQSCLLVTCNDYLGQLSLGNTAKCKKIETTTHETPLSCALYNQFFKQVVTGCDSSAVAVWDIETGSKAIVFSNAHGSEEITSMKFDASWRRLLTGARNGTIKVWNFQNGHNLHKLEPVSEAEITGLLALNDRKVILAVGWSRLITMYDDSDPDNMYITADVSWKGGQLHEDDISAMAFCPPNILATASYDGALLIWNLETEKLLLRFRIATPIEKVHFLCHRAAILPREGATLISSGAGTLRWWNLYTEDQLQGSFYVPSTDDESVIALATNSNDEILLTGDTKGFIQVWDIKDYCIQNTPTVKTDRPKQLHVWKGHEGAIVSVEYVEHDTGCFILSASVDKTAKLWTVDGQYVGTFGQKQLWNLKSPKTWAYELTNINQDSKHKAKKKVLRNVVAQFKSDIEERTTHMEPQVCINGVPSFIREDSNSSDPIKQPSVPIMTSVPQQTTLQTPRESKETQERTPNLFNFDSIENHRPFLGVRVAKDLARKKMDRQDRRQLYGDINTKQMARFGKICSPFQALATPDVQEIRFPKSVNTNLSRSLTSVAMNEGQSSNDGQLEIASLTDKYLDNSTNNGDNDKTNYDDLGIIPRGLPITKTYEESRRVHRQKCCKANNLDHKRRLNKTSIY</sequence>
<dbReference type="PANTHER" id="PTHR44324">
    <property type="entry name" value="WD40 REPEAT DOMAIN 95"/>
    <property type="match status" value="1"/>
</dbReference>
<dbReference type="InterPro" id="IPR036322">
    <property type="entry name" value="WD40_repeat_dom_sf"/>
</dbReference>
<dbReference type="InterPro" id="IPR019775">
    <property type="entry name" value="WD40_repeat_CS"/>
</dbReference>
<keyword evidence="3" id="KW-0106">Calcium</keyword>
<reference evidence="6" key="1">
    <citation type="submission" date="2021-01" db="EMBL/GenBank/DDBJ databases">
        <authorList>
            <person name="Li R."/>
            <person name="Bekaert M."/>
        </authorList>
    </citation>
    <scope>NUCLEOTIDE SEQUENCE</scope>
    <source>
        <strain evidence="6">Farmed</strain>
    </source>
</reference>
<feature type="repeat" description="WD" evidence="4">
    <location>
        <begin position="647"/>
        <end position="687"/>
    </location>
</feature>
<evidence type="ECO:0000256" key="4">
    <source>
        <dbReference type="PROSITE-ProRule" id="PRU00221"/>
    </source>
</evidence>
<keyword evidence="2" id="KW-0677">Repeat</keyword>
<dbReference type="InterPro" id="IPR018247">
    <property type="entry name" value="EF_Hand_1_Ca_BS"/>
</dbReference>
<feature type="repeat" description="WD" evidence="4">
    <location>
        <begin position="795"/>
        <end position="831"/>
    </location>
</feature>
<dbReference type="EMBL" id="CAHIKZ030005578">
    <property type="protein sequence ID" value="CAE1330503.1"/>
    <property type="molecule type" value="Genomic_DNA"/>
</dbReference>
<dbReference type="GO" id="GO:0005509">
    <property type="term" value="F:calcium ion binding"/>
    <property type="evidence" value="ECO:0007669"/>
    <property type="project" value="InterPro"/>
</dbReference>
<dbReference type="OrthoDB" id="75172at2759"/>
<dbReference type="Gene3D" id="2.130.10.10">
    <property type="entry name" value="YVTN repeat-like/Quinoprotein amine dehydrogenase"/>
    <property type="match status" value="3"/>
</dbReference>
<feature type="repeat" description="WD" evidence="4">
    <location>
        <begin position="740"/>
        <end position="774"/>
    </location>
</feature>
<name>A0A812EUP3_ACAPH</name>
<dbReference type="InterPro" id="IPR015943">
    <property type="entry name" value="WD40/YVTN_repeat-like_dom_sf"/>
</dbReference>
<dbReference type="PROSITE" id="PS50222">
    <property type="entry name" value="EF_HAND_2"/>
    <property type="match status" value="1"/>
</dbReference>
<keyword evidence="7" id="KW-1185">Reference proteome</keyword>
<dbReference type="SUPFAM" id="SSF47473">
    <property type="entry name" value="EF-hand"/>
    <property type="match status" value="1"/>
</dbReference>
<dbReference type="InterPro" id="IPR011992">
    <property type="entry name" value="EF-hand-dom_pair"/>
</dbReference>
<dbReference type="SMART" id="SM00320">
    <property type="entry name" value="WD40"/>
    <property type="match status" value="10"/>
</dbReference>
<dbReference type="Pfam" id="PF00400">
    <property type="entry name" value="WD40"/>
    <property type="match status" value="5"/>
</dbReference>
<feature type="repeat" description="WD" evidence="4">
    <location>
        <begin position="377"/>
        <end position="402"/>
    </location>
</feature>
<feature type="repeat" description="WD" evidence="4">
    <location>
        <begin position="510"/>
        <end position="551"/>
    </location>
</feature>
<dbReference type="InterPro" id="IPR051242">
    <property type="entry name" value="WD-EF-hand_domain"/>
</dbReference>
<protein>
    <recommendedName>
        <fullName evidence="5">EF-hand domain-containing protein</fullName>
    </recommendedName>
</protein>
<evidence type="ECO:0000256" key="3">
    <source>
        <dbReference type="ARBA" id="ARBA00022837"/>
    </source>
</evidence>
<evidence type="ECO:0000259" key="5">
    <source>
        <dbReference type="PROSITE" id="PS50222"/>
    </source>
</evidence>
<dbReference type="SUPFAM" id="SSF50978">
    <property type="entry name" value="WD40 repeat-like"/>
    <property type="match status" value="2"/>
</dbReference>
<dbReference type="PROSITE" id="PS00678">
    <property type="entry name" value="WD_REPEATS_1"/>
    <property type="match status" value="2"/>
</dbReference>
<evidence type="ECO:0000256" key="1">
    <source>
        <dbReference type="ARBA" id="ARBA00022574"/>
    </source>
</evidence>
<dbReference type="Gene3D" id="1.10.238.10">
    <property type="entry name" value="EF-hand"/>
    <property type="match status" value="1"/>
</dbReference>
<feature type="domain" description="EF-hand" evidence="5">
    <location>
        <begin position="92"/>
        <end position="127"/>
    </location>
</feature>
<comment type="caution">
    <text evidence="6">The sequence shown here is derived from an EMBL/GenBank/DDBJ whole genome shotgun (WGS) entry which is preliminary data.</text>
</comment>
<dbReference type="PROSITE" id="PS00018">
    <property type="entry name" value="EF_HAND_1"/>
    <property type="match status" value="1"/>
</dbReference>